<accession>A0A087ANE7</accession>
<sequence>MTDRNERAQETPMEENAVTHAVAPAPASPIVVAMSMAACAWDSCLL</sequence>
<dbReference type="Proteomes" id="UP000029067">
    <property type="component" value="Unassembled WGS sequence"/>
</dbReference>
<keyword evidence="3" id="KW-1185">Reference proteome</keyword>
<dbReference type="AlphaFoldDB" id="A0A087ANE7"/>
<dbReference type="STRING" id="1688.BCUN_1461"/>
<organism evidence="2 3">
    <name type="scientific">Bifidobacterium cuniculi</name>
    <dbReference type="NCBI Taxonomy" id="1688"/>
    <lineage>
        <taxon>Bacteria</taxon>
        <taxon>Bacillati</taxon>
        <taxon>Actinomycetota</taxon>
        <taxon>Actinomycetes</taxon>
        <taxon>Bifidobacteriales</taxon>
        <taxon>Bifidobacteriaceae</taxon>
        <taxon>Bifidobacterium</taxon>
    </lineage>
</organism>
<comment type="caution">
    <text evidence="2">The sequence shown here is derived from an EMBL/GenBank/DDBJ whole genome shotgun (WGS) entry which is preliminary data.</text>
</comment>
<protein>
    <submittedName>
        <fullName evidence="2">Uncharacterized protein</fullName>
    </submittedName>
</protein>
<evidence type="ECO:0000313" key="3">
    <source>
        <dbReference type="Proteomes" id="UP000029067"/>
    </source>
</evidence>
<proteinExistence type="predicted"/>
<reference evidence="2 3" key="1">
    <citation type="submission" date="2014-03" db="EMBL/GenBank/DDBJ databases">
        <title>Genomics of Bifidobacteria.</title>
        <authorList>
            <person name="Ventura M."/>
            <person name="Milani C."/>
            <person name="Lugli G.A."/>
        </authorList>
    </citation>
    <scope>NUCLEOTIDE SEQUENCE [LARGE SCALE GENOMIC DNA]</scope>
    <source>
        <strain evidence="2 3">LMG 10738</strain>
    </source>
</reference>
<name>A0A087ANE7_9BIFI</name>
<evidence type="ECO:0000256" key="1">
    <source>
        <dbReference type="SAM" id="MobiDB-lite"/>
    </source>
</evidence>
<evidence type="ECO:0000313" key="2">
    <source>
        <dbReference type="EMBL" id="KFI60297.1"/>
    </source>
</evidence>
<dbReference type="RefSeq" id="WP_156100151.1">
    <property type="nucleotide sequence ID" value="NZ_JGYV01000021.1"/>
</dbReference>
<gene>
    <name evidence="2" type="ORF">BCUN_1461</name>
</gene>
<feature type="region of interest" description="Disordered" evidence="1">
    <location>
        <begin position="1"/>
        <end position="20"/>
    </location>
</feature>
<dbReference type="EMBL" id="JGYV01000021">
    <property type="protein sequence ID" value="KFI60297.1"/>
    <property type="molecule type" value="Genomic_DNA"/>
</dbReference>